<sequence length="717" mass="79086">MTNKNQLLLALGALGTAAGLTLAGCAASTPAATATTPAADATATATATASTTTTAAPGSLPSVPGVGLDVSNIDKSVSPCDNFFQYASGTWLKNNPVPAAESRWSSWNQLINQNETVMRQILNDAAANRTAPKGSNLQKVGDYYATAMDSVGIDTAGLKYLKPELDRIAAIKDLKGLQTALSRQQMLQTRSVLGLGVRQDRKKSTEYAVYMSQGGLTLPDKDYYLKDDARSKQIRTAYLTYLTNMFRQLGDNEATAAKNANTVMRLETRLAKASKDRVALRDPYANYNKMTVAEANQQFPNLGVTSLLQQVGLGSAKEVIVGQPEFLKEASTALKQEPLNDWKTYLRWHVTNSAASALPTAFVDESFRFNQVLTGAKVQQPRWKRMLRATDGALGEAFGQLYVDKAFAPETKQKALEMVGNIKSAMAEHIQGLEWMSAATKTEALKKLNAFTVKIGYPDKWKDYSALNMSRESYLQNVMAARIWEYKDNVSKYGKPIDRGEWGMTPPTVNAYYNPSMNEIVFPAGIMQPPFFDPKADDAVNYGGMGAVIGHEITHGFDDQGRQSDAEGNLRDWWTKEDADNFTKRADMVGGQYSAFSPLDSVFVNGKLTMGENLADFGGLALAYSALEKQLEKKYGANARPNYDGFTPEQRFFLSWAQVWRTNARPEYLRQQVLTDPHSPAQYRTNGPLQNMTQFYEAFGCKEGKMVRAENQRAKIW</sequence>
<evidence type="ECO:0000256" key="4">
    <source>
        <dbReference type="ARBA" id="ARBA00022723"/>
    </source>
</evidence>
<dbReference type="SUPFAM" id="SSF55486">
    <property type="entry name" value="Metalloproteases ('zincins'), catalytic domain"/>
    <property type="match status" value="1"/>
</dbReference>
<keyword evidence="4" id="KW-0479">Metal-binding</keyword>
<dbReference type="GO" id="GO:0046872">
    <property type="term" value="F:metal ion binding"/>
    <property type="evidence" value="ECO:0007669"/>
    <property type="project" value="UniProtKB-KW"/>
</dbReference>
<evidence type="ECO:0000256" key="2">
    <source>
        <dbReference type="ARBA" id="ARBA00007357"/>
    </source>
</evidence>
<dbReference type="Proteomes" id="UP000228535">
    <property type="component" value="Unassembled WGS sequence"/>
</dbReference>
<evidence type="ECO:0000256" key="8">
    <source>
        <dbReference type="SAM" id="SignalP"/>
    </source>
</evidence>
<evidence type="ECO:0000256" key="3">
    <source>
        <dbReference type="ARBA" id="ARBA00022670"/>
    </source>
</evidence>
<comment type="caution">
    <text evidence="11">The sequence shown here is derived from an EMBL/GenBank/DDBJ whole genome shotgun (WGS) entry which is preliminary data.</text>
</comment>
<dbReference type="PROSITE" id="PS51885">
    <property type="entry name" value="NEPRILYSIN"/>
    <property type="match status" value="1"/>
</dbReference>
<keyword evidence="8" id="KW-0732">Signal</keyword>
<accession>A0A2M9B4A1</accession>
<dbReference type="PROSITE" id="PS51257">
    <property type="entry name" value="PROKAR_LIPOPROTEIN"/>
    <property type="match status" value="1"/>
</dbReference>
<keyword evidence="12" id="KW-1185">Reference proteome</keyword>
<dbReference type="InterPro" id="IPR008753">
    <property type="entry name" value="Peptidase_M13_N"/>
</dbReference>
<reference evidence="11 12" key="1">
    <citation type="submission" date="2017-11" db="EMBL/GenBank/DDBJ databases">
        <title>Genomic Encyclopedia of Archaeal and Bacterial Type Strains, Phase II (KMG-II): From Individual Species to Whole Genera.</title>
        <authorList>
            <person name="Goeker M."/>
        </authorList>
    </citation>
    <scope>NUCLEOTIDE SEQUENCE [LARGE SCALE GENOMIC DNA]</scope>
    <source>
        <strain evidence="11 12">DSM 11115</strain>
    </source>
</reference>
<evidence type="ECO:0000313" key="11">
    <source>
        <dbReference type="EMBL" id="PJJ52769.1"/>
    </source>
</evidence>
<comment type="cofactor">
    <cofactor evidence="1">
        <name>Zn(2+)</name>
        <dbReference type="ChEBI" id="CHEBI:29105"/>
    </cofactor>
</comment>
<keyword evidence="3" id="KW-0645">Protease</keyword>
<evidence type="ECO:0000313" key="12">
    <source>
        <dbReference type="Proteomes" id="UP000228535"/>
    </source>
</evidence>
<evidence type="ECO:0000259" key="9">
    <source>
        <dbReference type="Pfam" id="PF01431"/>
    </source>
</evidence>
<dbReference type="OrthoDB" id="9775677at2"/>
<dbReference type="RefSeq" id="WP_100337699.1">
    <property type="nucleotide sequence ID" value="NZ_PGFA01000003.1"/>
</dbReference>
<comment type="similarity">
    <text evidence="2">Belongs to the peptidase M13 family.</text>
</comment>
<dbReference type="GO" id="GO:0005886">
    <property type="term" value="C:plasma membrane"/>
    <property type="evidence" value="ECO:0007669"/>
    <property type="project" value="TreeGrafter"/>
</dbReference>
<evidence type="ECO:0000256" key="7">
    <source>
        <dbReference type="ARBA" id="ARBA00023049"/>
    </source>
</evidence>
<keyword evidence="5" id="KW-0378">Hydrolase</keyword>
<dbReference type="Gene3D" id="1.10.1380.10">
    <property type="entry name" value="Neutral endopeptidase , domain2"/>
    <property type="match status" value="1"/>
</dbReference>
<feature type="domain" description="Peptidase M13 N-terminal" evidence="10">
    <location>
        <begin position="79"/>
        <end position="458"/>
    </location>
</feature>
<dbReference type="Pfam" id="PF05649">
    <property type="entry name" value="Peptidase_M13_N"/>
    <property type="match status" value="1"/>
</dbReference>
<keyword evidence="6" id="KW-0862">Zinc</keyword>
<dbReference type="PANTHER" id="PTHR11733">
    <property type="entry name" value="ZINC METALLOPROTEASE FAMILY M13 NEPRILYSIN-RELATED"/>
    <property type="match status" value="1"/>
</dbReference>
<dbReference type="InterPro" id="IPR024079">
    <property type="entry name" value="MetalloPept_cat_dom_sf"/>
</dbReference>
<gene>
    <name evidence="11" type="ORF">CLV45_3426</name>
</gene>
<dbReference type="GO" id="GO:0004222">
    <property type="term" value="F:metalloendopeptidase activity"/>
    <property type="evidence" value="ECO:0007669"/>
    <property type="project" value="InterPro"/>
</dbReference>
<evidence type="ECO:0000256" key="6">
    <source>
        <dbReference type="ARBA" id="ARBA00022833"/>
    </source>
</evidence>
<feature type="chain" id="PRO_5014863947" evidence="8">
    <location>
        <begin position="24"/>
        <end position="717"/>
    </location>
</feature>
<dbReference type="GO" id="GO:0016485">
    <property type="term" value="P:protein processing"/>
    <property type="evidence" value="ECO:0007669"/>
    <property type="project" value="TreeGrafter"/>
</dbReference>
<dbReference type="CDD" id="cd08662">
    <property type="entry name" value="M13"/>
    <property type="match status" value="1"/>
</dbReference>
<protein>
    <submittedName>
        <fullName evidence="11">Putative endopeptidase</fullName>
    </submittedName>
</protein>
<feature type="signal peptide" evidence="8">
    <location>
        <begin position="1"/>
        <end position="23"/>
    </location>
</feature>
<dbReference type="EMBL" id="PGFA01000003">
    <property type="protein sequence ID" value="PJJ52769.1"/>
    <property type="molecule type" value="Genomic_DNA"/>
</dbReference>
<organism evidence="11 12">
    <name type="scientific">Hymenobacter chitinivorans DSM 11115</name>
    <dbReference type="NCBI Taxonomy" id="1121954"/>
    <lineage>
        <taxon>Bacteria</taxon>
        <taxon>Pseudomonadati</taxon>
        <taxon>Bacteroidota</taxon>
        <taxon>Cytophagia</taxon>
        <taxon>Cytophagales</taxon>
        <taxon>Hymenobacteraceae</taxon>
        <taxon>Hymenobacter</taxon>
    </lineage>
</organism>
<feature type="domain" description="Peptidase M13 C-terminal" evidence="9">
    <location>
        <begin position="510"/>
        <end position="711"/>
    </location>
</feature>
<dbReference type="InterPro" id="IPR042089">
    <property type="entry name" value="Peptidase_M13_dom_2"/>
</dbReference>
<dbReference type="Gene3D" id="3.40.390.10">
    <property type="entry name" value="Collagenase (Catalytic Domain)"/>
    <property type="match status" value="1"/>
</dbReference>
<proteinExistence type="inferred from homology"/>
<dbReference type="AlphaFoldDB" id="A0A2M9B4A1"/>
<keyword evidence="7" id="KW-0482">Metalloprotease</keyword>
<dbReference type="Pfam" id="PF01431">
    <property type="entry name" value="Peptidase_M13"/>
    <property type="match status" value="1"/>
</dbReference>
<dbReference type="InterPro" id="IPR000718">
    <property type="entry name" value="Peptidase_M13"/>
</dbReference>
<evidence type="ECO:0000259" key="10">
    <source>
        <dbReference type="Pfam" id="PF05649"/>
    </source>
</evidence>
<evidence type="ECO:0000256" key="1">
    <source>
        <dbReference type="ARBA" id="ARBA00001947"/>
    </source>
</evidence>
<dbReference type="InterPro" id="IPR018497">
    <property type="entry name" value="Peptidase_M13_C"/>
</dbReference>
<evidence type="ECO:0000256" key="5">
    <source>
        <dbReference type="ARBA" id="ARBA00022801"/>
    </source>
</evidence>
<name>A0A2M9B4A1_9BACT</name>
<dbReference type="PRINTS" id="PR00786">
    <property type="entry name" value="NEPRILYSIN"/>
</dbReference>
<dbReference type="PANTHER" id="PTHR11733:SF167">
    <property type="entry name" value="FI17812P1-RELATED"/>
    <property type="match status" value="1"/>
</dbReference>